<dbReference type="GeneID" id="28762158"/>
<dbReference type="RefSeq" id="XP_018035221.1">
    <property type="nucleotide sequence ID" value="XM_018178672.1"/>
</dbReference>
<evidence type="ECO:0000256" key="6">
    <source>
        <dbReference type="SAM" id="Phobius"/>
    </source>
</evidence>
<protein>
    <recommendedName>
        <fullName evidence="7">Amino acid permease/ SLC12A domain-containing protein</fullName>
    </recommendedName>
</protein>
<feature type="transmembrane region" description="Helical" evidence="6">
    <location>
        <begin position="52"/>
        <end position="72"/>
    </location>
</feature>
<dbReference type="AlphaFoldDB" id="A0A177CC13"/>
<feature type="region of interest" description="Disordered" evidence="5">
    <location>
        <begin position="1"/>
        <end position="21"/>
    </location>
</feature>
<evidence type="ECO:0000256" key="5">
    <source>
        <dbReference type="SAM" id="MobiDB-lite"/>
    </source>
</evidence>
<dbReference type="GO" id="GO:0016020">
    <property type="term" value="C:membrane"/>
    <property type="evidence" value="ECO:0007669"/>
    <property type="project" value="UniProtKB-SubCell"/>
</dbReference>
<feature type="transmembrane region" description="Helical" evidence="6">
    <location>
        <begin position="409"/>
        <end position="436"/>
    </location>
</feature>
<dbReference type="Proteomes" id="UP000077069">
    <property type="component" value="Unassembled WGS sequence"/>
</dbReference>
<feature type="transmembrane region" description="Helical" evidence="6">
    <location>
        <begin position="338"/>
        <end position="357"/>
    </location>
</feature>
<reference evidence="8 9" key="1">
    <citation type="submission" date="2016-05" db="EMBL/GenBank/DDBJ databases">
        <title>Comparative analysis of secretome profiles of manganese(II)-oxidizing ascomycete fungi.</title>
        <authorList>
            <consortium name="DOE Joint Genome Institute"/>
            <person name="Zeiner C.A."/>
            <person name="Purvine S.O."/>
            <person name="Zink E.M."/>
            <person name="Wu S."/>
            <person name="Pasa-Tolic L."/>
            <person name="Chaput D.L."/>
            <person name="Haridas S."/>
            <person name="Grigoriev I.V."/>
            <person name="Santelli C.M."/>
            <person name="Hansel C.M."/>
        </authorList>
    </citation>
    <scope>NUCLEOTIDE SEQUENCE [LARGE SCALE GENOMIC DNA]</scope>
    <source>
        <strain evidence="8 9">AP3s5-JAC2a</strain>
    </source>
</reference>
<dbReference type="PIRSF" id="PIRSF006060">
    <property type="entry name" value="AA_transporter"/>
    <property type="match status" value="1"/>
</dbReference>
<name>A0A177CC13_9PLEO</name>
<keyword evidence="9" id="KW-1185">Reference proteome</keyword>
<feature type="domain" description="Amino acid permease/ SLC12A" evidence="7">
    <location>
        <begin position="49"/>
        <end position="514"/>
    </location>
</feature>
<feature type="transmembrane region" description="Helical" evidence="6">
    <location>
        <begin position="384"/>
        <end position="403"/>
    </location>
</feature>
<dbReference type="GO" id="GO:0015171">
    <property type="term" value="F:amino acid transmembrane transporter activity"/>
    <property type="evidence" value="ECO:0007669"/>
    <property type="project" value="TreeGrafter"/>
</dbReference>
<feature type="transmembrane region" description="Helical" evidence="6">
    <location>
        <begin position="159"/>
        <end position="181"/>
    </location>
</feature>
<feature type="transmembrane region" description="Helical" evidence="6">
    <location>
        <begin position="128"/>
        <end position="153"/>
    </location>
</feature>
<evidence type="ECO:0000259" key="7">
    <source>
        <dbReference type="Pfam" id="PF00324"/>
    </source>
</evidence>
<dbReference type="InterPro" id="IPR050524">
    <property type="entry name" value="APC_YAT"/>
</dbReference>
<gene>
    <name evidence="8" type="ORF">CC84DRAFT_1165229</name>
</gene>
<dbReference type="Pfam" id="PF00324">
    <property type="entry name" value="AA_permease"/>
    <property type="match status" value="1"/>
</dbReference>
<evidence type="ECO:0000313" key="8">
    <source>
        <dbReference type="EMBL" id="OAG04856.1"/>
    </source>
</evidence>
<feature type="transmembrane region" description="Helical" evidence="6">
    <location>
        <begin position="483"/>
        <end position="505"/>
    </location>
</feature>
<evidence type="ECO:0000256" key="4">
    <source>
        <dbReference type="ARBA" id="ARBA00023136"/>
    </source>
</evidence>
<accession>A0A177CC13</accession>
<dbReference type="STRING" id="1460663.A0A177CC13"/>
<proteinExistence type="predicted"/>
<feature type="transmembrane region" description="Helical" evidence="6">
    <location>
        <begin position="193"/>
        <end position="210"/>
    </location>
</feature>
<dbReference type="Gene3D" id="1.20.1740.10">
    <property type="entry name" value="Amino acid/polyamine transporter I"/>
    <property type="match status" value="1"/>
</dbReference>
<evidence type="ECO:0000313" key="9">
    <source>
        <dbReference type="Proteomes" id="UP000077069"/>
    </source>
</evidence>
<comment type="subcellular location">
    <subcellularLocation>
        <location evidence="1">Membrane</location>
        <topology evidence="1">Multi-pass membrane protein</topology>
    </subcellularLocation>
</comment>
<dbReference type="EMBL" id="KV441553">
    <property type="protein sequence ID" value="OAG04856.1"/>
    <property type="molecule type" value="Genomic_DNA"/>
</dbReference>
<evidence type="ECO:0000256" key="3">
    <source>
        <dbReference type="ARBA" id="ARBA00022989"/>
    </source>
</evidence>
<dbReference type="InterPro" id="IPR004841">
    <property type="entry name" value="AA-permease/SLC12A_dom"/>
</dbReference>
<evidence type="ECO:0000256" key="1">
    <source>
        <dbReference type="ARBA" id="ARBA00004141"/>
    </source>
</evidence>
<organism evidence="8 9">
    <name type="scientific">Paraphaeosphaeria sporulosa</name>
    <dbReference type="NCBI Taxonomy" id="1460663"/>
    <lineage>
        <taxon>Eukaryota</taxon>
        <taxon>Fungi</taxon>
        <taxon>Dikarya</taxon>
        <taxon>Ascomycota</taxon>
        <taxon>Pezizomycotina</taxon>
        <taxon>Dothideomycetes</taxon>
        <taxon>Pleosporomycetidae</taxon>
        <taxon>Pleosporales</taxon>
        <taxon>Massarineae</taxon>
        <taxon>Didymosphaeriaceae</taxon>
        <taxon>Paraphaeosphaeria</taxon>
    </lineage>
</organism>
<sequence>MGHQDEPKTDISQTVSRPEAELGDVSNYKVQEALDPGSLHTHRGLRPRHVQLAAIAGGIGVGLFVGIGKVLVNAGPLSLLLGYLIYGIGFIWPCNLCTAEMVTWLPIRGSVFGLASRYVDPALGFALGWTYFYAGAMFVCTEVSAVATVVQFWDVNVSPAVWVAMVLILCTFFNLVAVKWYGESEFVMSITKVLLLVGLVLFTFITMVGGNPKHDAYGFRAWTGGNAMHPYYADGATGRLLGIAISIRFAVFTLAGPDFISLSAGEIQNPRRTIPRLAQLIFYRLVGFYIIGSFAVGIICSSRDSNLILAIKGGKPGAAASPWVIGIRNTGVTGGLPGLINTLILVSAISCGNAFVYQTSRTLYSLAQEGQAPKIFLTCSKSGIPYYCVLAVTSIGCITFLVADNSAITVFGWFVDLATSGLIVNFVAFFWVYLGWYRALKAQKFDRKNLPYYCNFAPYTAWFGLIFGCLIILFLGFDSFAPFSIQSFITTYFGIAWAAFMFTLWKIVKKTKFADPATVDIYHGKAEVDAECAIWENGGLEENEKQRLSEMSVVRRTWEKIW</sequence>
<keyword evidence="3 6" id="KW-1133">Transmembrane helix</keyword>
<dbReference type="PANTHER" id="PTHR43341">
    <property type="entry name" value="AMINO ACID PERMEASE"/>
    <property type="match status" value="1"/>
</dbReference>
<dbReference type="OrthoDB" id="3900342at2759"/>
<keyword evidence="4 6" id="KW-0472">Membrane</keyword>
<feature type="transmembrane region" description="Helical" evidence="6">
    <location>
        <begin position="84"/>
        <end position="107"/>
    </location>
</feature>
<dbReference type="PANTHER" id="PTHR43341:SF39">
    <property type="entry name" value="AMINO ACID TRANSPORTER (EUROFUNG)-RELATED"/>
    <property type="match status" value="1"/>
</dbReference>
<dbReference type="InParanoid" id="A0A177CC13"/>
<feature type="transmembrane region" description="Helical" evidence="6">
    <location>
        <begin position="281"/>
        <end position="299"/>
    </location>
</feature>
<feature type="transmembrane region" description="Helical" evidence="6">
    <location>
        <begin position="240"/>
        <end position="260"/>
    </location>
</feature>
<feature type="transmembrane region" description="Helical" evidence="6">
    <location>
        <begin position="456"/>
        <end position="477"/>
    </location>
</feature>
<evidence type="ECO:0000256" key="2">
    <source>
        <dbReference type="ARBA" id="ARBA00022692"/>
    </source>
</evidence>
<keyword evidence="2 6" id="KW-0812">Transmembrane</keyword>